<feature type="domain" description="Transglycosylase SLT" evidence="3">
    <location>
        <begin position="100"/>
        <end position="203"/>
    </location>
</feature>
<organism evidence="4 5">
    <name type="scientific">Fibrella rubiginis</name>
    <dbReference type="NCBI Taxonomy" id="2817060"/>
    <lineage>
        <taxon>Bacteria</taxon>
        <taxon>Pseudomonadati</taxon>
        <taxon>Bacteroidota</taxon>
        <taxon>Cytophagia</taxon>
        <taxon>Cytophagales</taxon>
        <taxon>Spirosomataceae</taxon>
        <taxon>Fibrella</taxon>
    </lineage>
</organism>
<accession>A0A939GN89</accession>
<dbReference type="PANTHER" id="PTHR37423">
    <property type="entry name" value="SOLUBLE LYTIC MUREIN TRANSGLYCOSYLASE-RELATED"/>
    <property type="match status" value="1"/>
</dbReference>
<dbReference type="PANTHER" id="PTHR37423:SF2">
    <property type="entry name" value="MEMBRANE-BOUND LYTIC MUREIN TRANSGLYCOSYLASE C"/>
    <property type="match status" value="1"/>
</dbReference>
<evidence type="ECO:0000313" key="5">
    <source>
        <dbReference type="Proteomes" id="UP000664034"/>
    </source>
</evidence>
<dbReference type="Pfam" id="PF01464">
    <property type="entry name" value="SLT"/>
    <property type="match status" value="1"/>
</dbReference>
<dbReference type="CDD" id="cd16894">
    <property type="entry name" value="MltD-like"/>
    <property type="match status" value="1"/>
</dbReference>
<protein>
    <submittedName>
        <fullName evidence="4">Lytic transglycosylase domain-containing protein</fullName>
    </submittedName>
</protein>
<proteinExistence type="inferred from homology"/>
<dbReference type="InterPro" id="IPR008258">
    <property type="entry name" value="Transglycosylase_SLT_dom_1"/>
</dbReference>
<keyword evidence="2" id="KW-0732">Signal</keyword>
<comment type="similarity">
    <text evidence="1">Belongs to the transglycosylase Slt family.</text>
</comment>
<evidence type="ECO:0000313" key="4">
    <source>
        <dbReference type="EMBL" id="MBO0939930.1"/>
    </source>
</evidence>
<dbReference type="AlphaFoldDB" id="A0A939GN89"/>
<dbReference type="Gene3D" id="1.10.530.10">
    <property type="match status" value="1"/>
</dbReference>
<dbReference type="EMBL" id="JAFMYV010000019">
    <property type="protein sequence ID" value="MBO0939930.1"/>
    <property type="molecule type" value="Genomic_DNA"/>
</dbReference>
<name>A0A939GN89_9BACT</name>
<evidence type="ECO:0000259" key="3">
    <source>
        <dbReference type="Pfam" id="PF01464"/>
    </source>
</evidence>
<dbReference type="InterPro" id="IPR023346">
    <property type="entry name" value="Lysozyme-like_dom_sf"/>
</dbReference>
<feature type="chain" id="PRO_5037674266" evidence="2">
    <location>
        <begin position="22"/>
        <end position="406"/>
    </location>
</feature>
<evidence type="ECO:0000256" key="2">
    <source>
        <dbReference type="SAM" id="SignalP"/>
    </source>
</evidence>
<dbReference type="SUPFAM" id="SSF53955">
    <property type="entry name" value="Lysozyme-like"/>
    <property type="match status" value="1"/>
</dbReference>
<keyword evidence="5" id="KW-1185">Reference proteome</keyword>
<feature type="signal peptide" evidence="2">
    <location>
        <begin position="1"/>
        <end position="21"/>
    </location>
</feature>
<evidence type="ECO:0000256" key="1">
    <source>
        <dbReference type="ARBA" id="ARBA00007734"/>
    </source>
</evidence>
<dbReference type="Proteomes" id="UP000664034">
    <property type="component" value="Unassembled WGS sequence"/>
</dbReference>
<reference evidence="4" key="1">
    <citation type="submission" date="2021-03" db="EMBL/GenBank/DDBJ databases">
        <title>Fibrella sp. HMF5335 genome sequencing and assembly.</title>
        <authorList>
            <person name="Kang H."/>
            <person name="Kim H."/>
            <person name="Bae S."/>
            <person name="Joh K."/>
        </authorList>
    </citation>
    <scope>NUCLEOTIDE SEQUENCE</scope>
    <source>
        <strain evidence="4">HMF5335</strain>
    </source>
</reference>
<gene>
    <name evidence="4" type="ORF">J2I47_25515</name>
</gene>
<sequence length="406" mass="44864">MRNSFILSSLLLLTVVQFSVAQSKVRSKKAPHQVVAKTKLPSPQPIQRTNFAGELVPTEQGDVATKLAIALMNTSGYAKRVQLLHQRSAPYFAVIEPILAKHKVPNDFKYMPLIESNWQATAVSSAGAVGYWQFMDETAKDMGMRIEPGNDDRTDLVKSTEAACRYLKSLHKRLGSWTLAAAAYNGGMGMIEKKMVRQSTRSYYDMTLNPETGYYLYRMLAMKELLVNPGKYANMSSGLMAYADDPYAREQQQARKMGWLIDEDPELTGIPIDSPARGSEAAVMDSVLNDLLAQRPKTPAVFIGEVEAKLQKAGKAKLGQSWAFTITQDAKVGDVDLKTGDALYAVVDDIDSRGQIFLRATRVISAETKESTPLTLSAMNPATGMLGIPIPKHIQTGWTVQWKTEF</sequence>
<comment type="caution">
    <text evidence="4">The sequence shown here is derived from an EMBL/GenBank/DDBJ whole genome shotgun (WGS) entry which is preliminary data.</text>
</comment>